<evidence type="ECO:0000313" key="1">
    <source>
        <dbReference type="EMBL" id="KAF9456179.1"/>
    </source>
</evidence>
<dbReference type="OrthoDB" id="5987198at2759"/>
<dbReference type="AlphaFoldDB" id="A0A9P5XT11"/>
<dbReference type="EMBL" id="MU150449">
    <property type="protein sequence ID" value="KAF9456179.1"/>
    <property type="molecule type" value="Genomic_DNA"/>
</dbReference>
<name>A0A9P5XT11_9AGAR</name>
<reference evidence="1" key="1">
    <citation type="submission" date="2020-11" db="EMBL/GenBank/DDBJ databases">
        <authorList>
            <consortium name="DOE Joint Genome Institute"/>
            <person name="Ahrendt S."/>
            <person name="Riley R."/>
            <person name="Andreopoulos W."/>
            <person name="Labutti K."/>
            <person name="Pangilinan J."/>
            <person name="Ruiz-Duenas F.J."/>
            <person name="Barrasa J.M."/>
            <person name="Sanchez-Garcia M."/>
            <person name="Camarero S."/>
            <person name="Miyauchi S."/>
            <person name="Serrano A."/>
            <person name="Linde D."/>
            <person name="Babiker R."/>
            <person name="Drula E."/>
            <person name="Ayuso-Fernandez I."/>
            <person name="Pacheco R."/>
            <person name="Padilla G."/>
            <person name="Ferreira P."/>
            <person name="Barriuso J."/>
            <person name="Kellner H."/>
            <person name="Castanera R."/>
            <person name="Alfaro M."/>
            <person name="Ramirez L."/>
            <person name="Pisabarro A.G."/>
            <person name="Kuo A."/>
            <person name="Tritt A."/>
            <person name="Lipzen A."/>
            <person name="He G."/>
            <person name="Yan M."/>
            <person name="Ng V."/>
            <person name="Cullen D."/>
            <person name="Martin F."/>
            <person name="Rosso M.-N."/>
            <person name="Henrissat B."/>
            <person name="Hibbett D."/>
            <person name="Martinez A.T."/>
            <person name="Grigoriev I.V."/>
        </authorList>
    </citation>
    <scope>NUCLEOTIDE SEQUENCE</scope>
    <source>
        <strain evidence="1">CBS 247.69</strain>
    </source>
</reference>
<proteinExistence type="predicted"/>
<organism evidence="1 2">
    <name type="scientific">Collybia nuda</name>
    <dbReference type="NCBI Taxonomy" id="64659"/>
    <lineage>
        <taxon>Eukaryota</taxon>
        <taxon>Fungi</taxon>
        <taxon>Dikarya</taxon>
        <taxon>Basidiomycota</taxon>
        <taxon>Agaricomycotina</taxon>
        <taxon>Agaricomycetes</taxon>
        <taxon>Agaricomycetidae</taxon>
        <taxon>Agaricales</taxon>
        <taxon>Tricholomatineae</taxon>
        <taxon>Clitocybaceae</taxon>
        <taxon>Collybia</taxon>
    </lineage>
</organism>
<gene>
    <name evidence="1" type="ORF">BDZ94DRAFT_1327147</name>
</gene>
<protein>
    <submittedName>
        <fullName evidence="1">Uncharacterized protein</fullName>
    </submittedName>
</protein>
<comment type="caution">
    <text evidence="1">The sequence shown here is derived from an EMBL/GenBank/DDBJ whole genome shotgun (WGS) entry which is preliminary data.</text>
</comment>
<dbReference type="Proteomes" id="UP000807353">
    <property type="component" value="Unassembled WGS sequence"/>
</dbReference>
<sequence length="85" mass="9454">MYARPLAPEFDSGKPYDPFKLDILQLGKSFSDIKSTISSIDEVVEAMTCTDSEIRLCANEALEKLQNVINSIAPRTLLVEPVPIR</sequence>
<evidence type="ECO:0000313" key="2">
    <source>
        <dbReference type="Proteomes" id="UP000807353"/>
    </source>
</evidence>
<keyword evidence="2" id="KW-1185">Reference proteome</keyword>
<accession>A0A9P5XT11</accession>